<gene>
    <name evidence="3" type="ORF">ETSY2_27715</name>
</gene>
<dbReference type="PANTHER" id="PTHR21240">
    <property type="entry name" value="2-AMINO-3-CARBOXYLMUCONATE-6-SEMIALDEHYDE DECARBOXYLASE"/>
    <property type="match status" value="1"/>
</dbReference>
<dbReference type="PANTHER" id="PTHR21240:SF28">
    <property type="entry name" value="ISO-OROTATE DECARBOXYLASE (EUROFUNG)"/>
    <property type="match status" value="1"/>
</dbReference>
<evidence type="ECO:0000313" key="3">
    <source>
        <dbReference type="EMBL" id="ETX04634.1"/>
    </source>
</evidence>
<organism evidence="3 4">
    <name type="scientific">Candidatus Entotheonella gemina</name>
    <dbReference type="NCBI Taxonomy" id="1429439"/>
    <lineage>
        <taxon>Bacteria</taxon>
        <taxon>Pseudomonadati</taxon>
        <taxon>Nitrospinota/Tectimicrobiota group</taxon>
        <taxon>Candidatus Tectimicrobiota</taxon>
        <taxon>Candidatus Entotheonellia</taxon>
        <taxon>Candidatus Entotheonellales</taxon>
        <taxon>Candidatus Entotheonellaceae</taxon>
        <taxon>Candidatus Entotheonella</taxon>
    </lineage>
</organism>
<feature type="domain" description="Amidohydrolase-related" evidence="2">
    <location>
        <begin position="85"/>
        <end position="368"/>
    </location>
</feature>
<keyword evidence="1" id="KW-0456">Lyase</keyword>
<dbReference type="GO" id="GO:0019748">
    <property type="term" value="P:secondary metabolic process"/>
    <property type="evidence" value="ECO:0007669"/>
    <property type="project" value="TreeGrafter"/>
</dbReference>
<dbReference type="InterPro" id="IPR032466">
    <property type="entry name" value="Metal_Hydrolase"/>
</dbReference>
<sequence>MAKNGMKLMDSDMHIIEPPDLWERYIASEFQSRAPKGWPGHENPSVLEIDGRVYPKSASKPTQNYQTMYGKLYDRYAHAIARGYDAVSQLEGMDREGIDVGVLFPTRGLYALASDDIDPAFASAIARAYNDWLADFCREDPSRLLGSAMVAPHSIDDAVTETRRMAEEHGFKSIFMRPNPVNGRNWHNSYYDPLWAEAEKQGIAVGFHEGGEVDLPQTGTQFPTTMMRHTCTHPMAMMLALVDIIGGGVCERFPALRIAFLEGNCSWAPFLLWRLDEHYEWREEYDAKHLSMKPSDYFKRQCYLSIECDEEPARYTMEALGENNFVFSTDYPHADSKYPESADRFLELPLSESAQRKIMWDNCARLYDMD</sequence>
<protein>
    <recommendedName>
        <fullName evidence="2">Amidohydrolase-related domain-containing protein</fullName>
    </recommendedName>
</protein>
<dbReference type="GO" id="GO:0005737">
    <property type="term" value="C:cytoplasm"/>
    <property type="evidence" value="ECO:0007669"/>
    <property type="project" value="TreeGrafter"/>
</dbReference>
<accession>W4M2R5</accession>
<dbReference type="InterPro" id="IPR006680">
    <property type="entry name" value="Amidohydro-rel"/>
</dbReference>
<proteinExistence type="predicted"/>
<dbReference type="Proteomes" id="UP000019140">
    <property type="component" value="Unassembled WGS sequence"/>
</dbReference>
<comment type="caution">
    <text evidence="3">The sequence shown here is derived from an EMBL/GenBank/DDBJ whole genome shotgun (WGS) entry which is preliminary data.</text>
</comment>
<dbReference type="Gene3D" id="3.20.20.140">
    <property type="entry name" value="Metal-dependent hydrolases"/>
    <property type="match status" value="1"/>
</dbReference>
<dbReference type="GO" id="GO:0016831">
    <property type="term" value="F:carboxy-lyase activity"/>
    <property type="evidence" value="ECO:0007669"/>
    <property type="project" value="InterPro"/>
</dbReference>
<evidence type="ECO:0000256" key="1">
    <source>
        <dbReference type="ARBA" id="ARBA00023239"/>
    </source>
</evidence>
<name>W4M2R5_9BACT</name>
<dbReference type="AlphaFoldDB" id="W4M2R5"/>
<evidence type="ECO:0000313" key="4">
    <source>
        <dbReference type="Proteomes" id="UP000019140"/>
    </source>
</evidence>
<dbReference type="InterPro" id="IPR032465">
    <property type="entry name" value="ACMSD"/>
</dbReference>
<dbReference type="EMBL" id="AZHX01001175">
    <property type="protein sequence ID" value="ETX04634.1"/>
    <property type="molecule type" value="Genomic_DNA"/>
</dbReference>
<dbReference type="Pfam" id="PF04909">
    <property type="entry name" value="Amidohydro_2"/>
    <property type="match status" value="1"/>
</dbReference>
<reference evidence="3 4" key="1">
    <citation type="journal article" date="2014" name="Nature">
        <title>An environmental bacterial taxon with a large and distinct metabolic repertoire.</title>
        <authorList>
            <person name="Wilson M.C."/>
            <person name="Mori T."/>
            <person name="Ruckert C."/>
            <person name="Uria A.R."/>
            <person name="Helf M.J."/>
            <person name="Takada K."/>
            <person name="Gernert C."/>
            <person name="Steffens U.A."/>
            <person name="Heycke N."/>
            <person name="Schmitt S."/>
            <person name="Rinke C."/>
            <person name="Helfrich E.J."/>
            <person name="Brachmann A.O."/>
            <person name="Gurgui C."/>
            <person name="Wakimoto T."/>
            <person name="Kracht M."/>
            <person name="Crusemann M."/>
            <person name="Hentschel U."/>
            <person name="Abe I."/>
            <person name="Matsunaga S."/>
            <person name="Kalinowski J."/>
            <person name="Takeyama H."/>
            <person name="Piel J."/>
        </authorList>
    </citation>
    <scope>NUCLEOTIDE SEQUENCE [LARGE SCALE GENOMIC DNA]</scope>
    <source>
        <strain evidence="4">TSY2</strain>
    </source>
</reference>
<keyword evidence="4" id="KW-1185">Reference proteome</keyword>
<dbReference type="SUPFAM" id="SSF51556">
    <property type="entry name" value="Metallo-dependent hydrolases"/>
    <property type="match status" value="1"/>
</dbReference>
<dbReference type="GO" id="GO:0016787">
    <property type="term" value="F:hydrolase activity"/>
    <property type="evidence" value="ECO:0007669"/>
    <property type="project" value="InterPro"/>
</dbReference>
<dbReference type="HOGENOM" id="CLU_039329_0_0_7"/>
<evidence type="ECO:0000259" key="2">
    <source>
        <dbReference type="Pfam" id="PF04909"/>
    </source>
</evidence>